<dbReference type="RefSeq" id="WP_138855902.1">
    <property type="nucleotide sequence ID" value="NZ_CP040709.1"/>
</dbReference>
<name>A0A840S035_9BURK</name>
<evidence type="ECO:0000313" key="2">
    <source>
        <dbReference type="EMBL" id="MBB5204417.1"/>
    </source>
</evidence>
<keyword evidence="1" id="KW-1133">Transmembrane helix</keyword>
<keyword evidence="1" id="KW-0812">Transmembrane</keyword>
<accession>A0A840S035</accession>
<reference evidence="2 3" key="1">
    <citation type="submission" date="2020-08" db="EMBL/GenBank/DDBJ databases">
        <title>Genomic Encyclopedia of Type Strains, Phase IV (KMG-IV): sequencing the most valuable type-strain genomes for metagenomic binning, comparative biology and taxonomic classification.</title>
        <authorList>
            <person name="Goeker M."/>
        </authorList>
    </citation>
    <scope>NUCLEOTIDE SEQUENCE [LARGE SCALE GENOMIC DNA]</scope>
    <source>
        <strain evidence="2 3">DSM 23958</strain>
    </source>
</reference>
<proteinExistence type="predicted"/>
<feature type="transmembrane region" description="Helical" evidence="1">
    <location>
        <begin position="29"/>
        <end position="56"/>
    </location>
</feature>
<keyword evidence="3" id="KW-1185">Reference proteome</keyword>
<comment type="caution">
    <text evidence="2">The sequence shown here is derived from an EMBL/GenBank/DDBJ whole genome shotgun (WGS) entry which is preliminary data.</text>
</comment>
<dbReference type="Proteomes" id="UP000554837">
    <property type="component" value="Unassembled WGS sequence"/>
</dbReference>
<evidence type="ECO:0000313" key="3">
    <source>
        <dbReference type="Proteomes" id="UP000554837"/>
    </source>
</evidence>
<evidence type="ECO:0000256" key="1">
    <source>
        <dbReference type="SAM" id="Phobius"/>
    </source>
</evidence>
<sequence>MKPRKHFFAPGVVQHCPRPRRWLQGLQRAWPAVVAATALVAALALVACSATLAQWLSSWSTP</sequence>
<gene>
    <name evidence="2" type="ORF">HNQ51_001731</name>
</gene>
<dbReference type="EMBL" id="JACHHO010000002">
    <property type="protein sequence ID" value="MBB5204417.1"/>
    <property type="molecule type" value="Genomic_DNA"/>
</dbReference>
<keyword evidence="1" id="KW-0472">Membrane</keyword>
<dbReference type="AlphaFoldDB" id="A0A840S035"/>
<protein>
    <submittedName>
        <fullName evidence="2">Uncharacterized protein</fullName>
    </submittedName>
</protein>
<organism evidence="2 3">
    <name type="scientific">Inhella inkyongensis</name>
    <dbReference type="NCBI Taxonomy" id="392593"/>
    <lineage>
        <taxon>Bacteria</taxon>
        <taxon>Pseudomonadati</taxon>
        <taxon>Pseudomonadota</taxon>
        <taxon>Betaproteobacteria</taxon>
        <taxon>Burkholderiales</taxon>
        <taxon>Sphaerotilaceae</taxon>
        <taxon>Inhella</taxon>
    </lineage>
</organism>